<dbReference type="RefSeq" id="WP_188609432.1">
    <property type="nucleotide sequence ID" value="NZ_BMGG01000004.1"/>
</dbReference>
<dbReference type="Proteomes" id="UP000637002">
    <property type="component" value="Unassembled WGS sequence"/>
</dbReference>
<feature type="transmembrane region" description="Helical" evidence="2">
    <location>
        <begin position="96"/>
        <end position="119"/>
    </location>
</feature>
<keyword evidence="2" id="KW-0812">Transmembrane</keyword>
<dbReference type="AlphaFoldDB" id="A0A916U9K2"/>
<feature type="domain" description="Signal transduction histidine kinase internal region" evidence="3">
    <location>
        <begin position="180"/>
        <end position="259"/>
    </location>
</feature>
<keyword evidence="5" id="KW-1185">Reference proteome</keyword>
<keyword evidence="2" id="KW-1133">Transmembrane helix</keyword>
<accession>A0A916U9K2</accession>
<evidence type="ECO:0000256" key="2">
    <source>
        <dbReference type="SAM" id="Phobius"/>
    </source>
</evidence>
<gene>
    <name evidence="4" type="ORF">GCM10010994_24330</name>
</gene>
<evidence type="ECO:0000256" key="1">
    <source>
        <dbReference type="SAM" id="MobiDB-lite"/>
    </source>
</evidence>
<feature type="transmembrane region" description="Helical" evidence="2">
    <location>
        <begin position="139"/>
        <end position="157"/>
    </location>
</feature>
<dbReference type="GO" id="GO:0016020">
    <property type="term" value="C:membrane"/>
    <property type="evidence" value="ECO:0007669"/>
    <property type="project" value="InterPro"/>
</dbReference>
<dbReference type="InterPro" id="IPR036890">
    <property type="entry name" value="HATPase_C_sf"/>
</dbReference>
<feature type="transmembrane region" description="Helical" evidence="2">
    <location>
        <begin position="38"/>
        <end position="55"/>
    </location>
</feature>
<evidence type="ECO:0000259" key="3">
    <source>
        <dbReference type="Pfam" id="PF06580"/>
    </source>
</evidence>
<organism evidence="4 5">
    <name type="scientific">Chelatococcus reniformis</name>
    <dbReference type="NCBI Taxonomy" id="1494448"/>
    <lineage>
        <taxon>Bacteria</taxon>
        <taxon>Pseudomonadati</taxon>
        <taxon>Pseudomonadota</taxon>
        <taxon>Alphaproteobacteria</taxon>
        <taxon>Hyphomicrobiales</taxon>
        <taxon>Chelatococcaceae</taxon>
        <taxon>Chelatococcus</taxon>
    </lineage>
</organism>
<evidence type="ECO:0000313" key="5">
    <source>
        <dbReference type="Proteomes" id="UP000637002"/>
    </source>
</evidence>
<keyword evidence="4" id="KW-0418">Kinase</keyword>
<reference evidence="4" key="2">
    <citation type="submission" date="2020-09" db="EMBL/GenBank/DDBJ databases">
        <authorList>
            <person name="Sun Q."/>
            <person name="Zhou Y."/>
        </authorList>
    </citation>
    <scope>NUCLEOTIDE SEQUENCE</scope>
    <source>
        <strain evidence="4">CGMCC 1.12919</strain>
    </source>
</reference>
<reference evidence="4" key="1">
    <citation type="journal article" date="2014" name="Int. J. Syst. Evol. Microbiol.">
        <title>Complete genome sequence of Corynebacterium casei LMG S-19264T (=DSM 44701T), isolated from a smear-ripened cheese.</title>
        <authorList>
            <consortium name="US DOE Joint Genome Institute (JGI-PGF)"/>
            <person name="Walter F."/>
            <person name="Albersmeier A."/>
            <person name="Kalinowski J."/>
            <person name="Ruckert C."/>
        </authorList>
    </citation>
    <scope>NUCLEOTIDE SEQUENCE</scope>
    <source>
        <strain evidence="4">CGMCC 1.12919</strain>
    </source>
</reference>
<dbReference type="SUPFAM" id="SSF55874">
    <property type="entry name" value="ATPase domain of HSP90 chaperone/DNA topoisomerase II/histidine kinase"/>
    <property type="match status" value="1"/>
</dbReference>
<comment type="caution">
    <text evidence="4">The sequence shown here is derived from an EMBL/GenBank/DDBJ whole genome shotgun (WGS) entry which is preliminary data.</text>
</comment>
<feature type="region of interest" description="Disordered" evidence="1">
    <location>
        <begin position="1"/>
        <end position="20"/>
    </location>
</feature>
<sequence length="373" mass="41084">MALVERQNGRPASAAATPAEHDGEASPIALATFWQANLAGWLFVALFGVISRAVFYGDLRVAVLVTAIMDSIGYGLTCLAHVLIRKYLRWPVTALRVVPIALAFAVLGGLLQMLVVGLLRQGLFTEGYFGQAFGGPFIAAIYYTSVFLGWALAYFWLSTDFEARAERVRRSEAQSAAARAELQQLRVQLDPHFLFNALNTVTAEIPDRPQVALEMTRRIAAYMRYCLDNQGRSVCWLADELDAVKSYLRIQALRYDERLVCSVEADADAGSFPVPHLILQGLVENAVKHGLKPSSETPLHIRVTALRQGDRLSVAVTNSGRHAPIDRERPGLGLANIRRRLELHFPGRHHLSVAQEGDLVAARLTVQGPICYA</sequence>
<dbReference type="Pfam" id="PF06580">
    <property type="entry name" value="His_kinase"/>
    <property type="match status" value="1"/>
</dbReference>
<keyword evidence="2" id="KW-0472">Membrane</keyword>
<dbReference type="InterPro" id="IPR050640">
    <property type="entry name" value="Bact_2-comp_sensor_kinase"/>
</dbReference>
<keyword evidence="4" id="KW-0808">Transferase</keyword>
<proteinExistence type="predicted"/>
<protein>
    <submittedName>
        <fullName evidence="4">Sensor histidine kinase</fullName>
    </submittedName>
</protein>
<dbReference type="GO" id="GO:0000155">
    <property type="term" value="F:phosphorelay sensor kinase activity"/>
    <property type="evidence" value="ECO:0007669"/>
    <property type="project" value="InterPro"/>
</dbReference>
<evidence type="ECO:0000313" key="4">
    <source>
        <dbReference type="EMBL" id="GGC64862.1"/>
    </source>
</evidence>
<dbReference type="PANTHER" id="PTHR34220:SF7">
    <property type="entry name" value="SENSOR HISTIDINE KINASE YPDA"/>
    <property type="match status" value="1"/>
</dbReference>
<dbReference type="Gene3D" id="3.30.565.10">
    <property type="entry name" value="Histidine kinase-like ATPase, C-terminal domain"/>
    <property type="match status" value="1"/>
</dbReference>
<dbReference type="InterPro" id="IPR010559">
    <property type="entry name" value="Sig_transdc_His_kin_internal"/>
</dbReference>
<dbReference type="EMBL" id="BMGG01000004">
    <property type="protein sequence ID" value="GGC64862.1"/>
    <property type="molecule type" value="Genomic_DNA"/>
</dbReference>
<feature type="transmembrane region" description="Helical" evidence="2">
    <location>
        <begin position="61"/>
        <end position="84"/>
    </location>
</feature>
<dbReference type="PANTHER" id="PTHR34220">
    <property type="entry name" value="SENSOR HISTIDINE KINASE YPDA"/>
    <property type="match status" value="1"/>
</dbReference>
<name>A0A916U9K2_9HYPH</name>